<organism evidence="3 4">
    <name type="scientific">Rhodothalassium salexigens DSM 2132</name>
    <dbReference type="NCBI Taxonomy" id="1188247"/>
    <lineage>
        <taxon>Bacteria</taxon>
        <taxon>Pseudomonadati</taxon>
        <taxon>Pseudomonadota</taxon>
        <taxon>Alphaproteobacteria</taxon>
        <taxon>Rhodothalassiales</taxon>
        <taxon>Rhodothalassiaceae</taxon>
        <taxon>Rhodothalassium</taxon>
    </lineage>
</organism>
<feature type="chain" id="PRO_5020273435" description="Lipoprotein" evidence="2">
    <location>
        <begin position="29"/>
        <end position="66"/>
    </location>
</feature>
<dbReference type="PROSITE" id="PS51257">
    <property type="entry name" value="PROKAR_LIPOPROTEIN"/>
    <property type="match status" value="1"/>
</dbReference>
<evidence type="ECO:0008006" key="5">
    <source>
        <dbReference type="Google" id="ProtNLM"/>
    </source>
</evidence>
<gene>
    <name evidence="3" type="ORF">EV659_102316</name>
</gene>
<evidence type="ECO:0000313" key="4">
    <source>
        <dbReference type="Proteomes" id="UP000295399"/>
    </source>
</evidence>
<accession>A0A4R2PQE2</accession>
<sequence length="66" mass="6635">MTDATRSRLRALFVLVPLALSAGGCALAAGATAGAVTADEANESDSPDPLEDVIEYDEDAPEAGEG</sequence>
<protein>
    <recommendedName>
        <fullName evidence="5">Lipoprotein</fullName>
    </recommendedName>
</protein>
<dbReference type="AlphaFoldDB" id="A0A4R2PQE2"/>
<dbReference type="Proteomes" id="UP000295399">
    <property type="component" value="Unassembled WGS sequence"/>
</dbReference>
<evidence type="ECO:0000313" key="3">
    <source>
        <dbReference type="EMBL" id="TCP37907.1"/>
    </source>
</evidence>
<keyword evidence="4" id="KW-1185">Reference proteome</keyword>
<proteinExistence type="predicted"/>
<evidence type="ECO:0000256" key="2">
    <source>
        <dbReference type="SAM" id="SignalP"/>
    </source>
</evidence>
<feature type="signal peptide" evidence="2">
    <location>
        <begin position="1"/>
        <end position="28"/>
    </location>
</feature>
<dbReference type="EMBL" id="SLXO01000002">
    <property type="protein sequence ID" value="TCP37907.1"/>
    <property type="molecule type" value="Genomic_DNA"/>
</dbReference>
<evidence type="ECO:0000256" key="1">
    <source>
        <dbReference type="SAM" id="MobiDB-lite"/>
    </source>
</evidence>
<reference evidence="3 4" key="1">
    <citation type="submission" date="2019-03" db="EMBL/GenBank/DDBJ databases">
        <title>Genomic Encyclopedia of Type Strains, Phase IV (KMG-IV): sequencing the most valuable type-strain genomes for metagenomic binning, comparative biology and taxonomic classification.</title>
        <authorList>
            <person name="Goeker M."/>
        </authorList>
    </citation>
    <scope>NUCLEOTIDE SEQUENCE [LARGE SCALE GENOMIC DNA]</scope>
    <source>
        <strain evidence="3 4">DSM 2132</strain>
    </source>
</reference>
<comment type="caution">
    <text evidence="3">The sequence shown here is derived from an EMBL/GenBank/DDBJ whole genome shotgun (WGS) entry which is preliminary data.</text>
</comment>
<name>A0A4R2PQE2_RHOSA</name>
<feature type="region of interest" description="Disordered" evidence="1">
    <location>
        <begin position="33"/>
        <end position="66"/>
    </location>
</feature>
<keyword evidence="2" id="KW-0732">Signal</keyword>
<dbReference type="RefSeq" id="WP_132707561.1">
    <property type="nucleotide sequence ID" value="NZ_JACIGF010000002.1"/>
</dbReference>
<feature type="compositionally biased region" description="Acidic residues" evidence="1">
    <location>
        <begin position="40"/>
        <end position="66"/>
    </location>
</feature>
<dbReference type="InParanoid" id="A0A4R2PQE2"/>